<dbReference type="RefSeq" id="WP_246240662.1">
    <property type="nucleotide sequence ID" value="NZ_AP022610.1"/>
</dbReference>
<dbReference type="InterPro" id="IPR000792">
    <property type="entry name" value="Tscrpt_reg_LuxR_C"/>
</dbReference>
<dbReference type="Gene3D" id="3.40.50.2300">
    <property type="match status" value="1"/>
</dbReference>
<dbReference type="GO" id="GO:0006355">
    <property type="term" value="P:regulation of DNA-templated transcription"/>
    <property type="evidence" value="ECO:0007669"/>
    <property type="project" value="InterPro"/>
</dbReference>
<dbReference type="KEGG" id="mmag:MMAD_28210"/>
<keyword evidence="2" id="KW-0597">Phosphoprotein</keyword>
<gene>
    <name evidence="4" type="ORF">MMAD_28210</name>
</gene>
<keyword evidence="1" id="KW-0238">DNA-binding</keyword>
<dbReference type="EMBL" id="AP022610">
    <property type="protein sequence ID" value="BBZ28526.1"/>
    <property type="molecule type" value="Genomic_DNA"/>
</dbReference>
<evidence type="ECO:0000256" key="1">
    <source>
        <dbReference type="ARBA" id="ARBA00023125"/>
    </source>
</evidence>
<feature type="modified residue" description="4-aspartylphosphate" evidence="2">
    <location>
        <position position="52"/>
    </location>
</feature>
<dbReference type="GO" id="GO:0000160">
    <property type="term" value="P:phosphorelay signal transduction system"/>
    <property type="evidence" value="ECO:0007669"/>
    <property type="project" value="InterPro"/>
</dbReference>
<evidence type="ECO:0000313" key="4">
    <source>
        <dbReference type="EMBL" id="BBZ28526.1"/>
    </source>
</evidence>
<sequence length="211" mass="23337">MTVIDDHDAIQLAVKIWCQEANPPIPLHPGFCSTNEFLAACAERPPGVVIFDLEQRQHRPDFYGLGKVVAMGHRVIVYSHLAGDEVILQSLELGAVTFIVKMEGKSHLIDAVRAALDNEPYVGPRMAKAIYHDRSVGRPKLAPREKEVLIAWFQTESKDLVGQKLDISPTTVRTHLQRVRAKYAAVGRAAPTKSALVARAIQDGIIFLDDL</sequence>
<name>A0A7I7XH56_9MYCO</name>
<evidence type="ECO:0000259" key="3">
    <source>
        <dbReference type="PROSITE" id="PS50110"/>
    </source>
</evidence>
<dbReference type="InterPro" id="IPR001789">
    <property type="entry name" value="Sig_transdc_resp-reg_receiver"/>
</dbReference>
<dbReference type="InterPro" id="IPR011006">
    <property type="entry name" value="CheY-like_superfamily"/>
</dbReference>
<reference evidence="4 5" key="1">
    <citation type="journal article" date="2019" name="Emerg. Microbes Infect.">
        <title>Comprehensive subspecies identification of 175 nontuberculous mycobacteria species based on 7547 genomic profiles.</title>
        <authorList>
            <person name="Matsumoto Y."/>
            <person name="Kinjo T."/>
            <person name="Motooka D."/>
            <person name="Nabeya D."/>
            <person name="Jung N."/>
            <person name="Uechi K."/>
            <person name="Horii T."/>
            <person name="Iida T."/>
            <person name="Fujita J."/>
            <person name="Nakamura S."/>
        </authorList>
    </citation>
    <scope>NUCLEOTIDE SEQUENCE [LARGE SCALE GENOMIC DNA]</scope>
    <source>
        <strain evidence="4 5">JCM 13574</strain>
    </source>
</reference>
<dbReference type="SMART" id="SM00421">
    <property type="entry name" value="HTH_LUXR"/>
    <property type="match status" value="1"/>
</dbReference>
<dbReference type="SUPFAM" id="SSF46894">
    <property type="entry name" value="C-terminal effector domain of the bipartite response regulators"/>
    <property type="match status" value="1"/>
</dbReference>
<protein>
    <recommendedName>
        <fullName evidence="3">Response regulatory domain-containing protein</fullName>
    </recommendedName>
</protein>
<dbReference type="Pfam" id="PF00196">
    <property type="entry name" value="GerE"/>
    <property type="match status" value="1"/>
</dbReference>
<dbReference type="InterPro" id="IPR036388">
    <property type="entry name" value="WH-like_DNA-bd_sf"/>
</dbReference>
<dbReference type="InterPro" id="IPR016032">
    <property type="entry name" value="Sig_transdc_resp-reg_C-effctor"/>
</dbReference>
<proteinExistence type="predicted"/>
<evidence type="ECO:0000313" key="5">
    <source>
        <dbReference type="Proteomes" id="UP000466517"/>
    </source>
</evidence>
<feature type="domain" description="Response regulatory" evidence="3">
    <location>
        <begin position="1"/>
        <end position="116"/>
    </location>
</feature>
<dbReference type="Gene3D" id="1.10.10.10">
    <property type="entry name" value="Winged helix-like DNA-binding domain superfamily/Winged helix DNA-binding domain"/>
    <property type="match status" value="1"/>
</dbReference>
<accession>A0A7I7XH56</accession>
<dbReference type="GO" id="GO:0003677">
    <property type="term" value="F:DNA binding"/>
    <property type="evidence" value="ECO:0007669"/>
    <property type="project" value="UniProtKB-KW"/>
</dbReference>
<keyword evidence="5" id="KW-1185">Reference proteome</keyword>
<evidence type="ECO:0000256" key="2">
    <source>
        <dbReference type="PROSITE-ProRule" id="PRU00169"/>
    </source>
</evidence>
<dbReference type="PROSITE" id="PS50110">
    <property type="entry name" value="RESPONSE_REGULATORY"/>
    <property type="match status" value="1"/>
</dbReference>
<dbReference type="SUPFAM" id="SSF52172">
    <property type="entry name" value="CheY-like"/>
    <property type="match status" value="1"/>
</dbReference>
<dbReference type="PANTHER" id="PTHR43214">
    <property type="entry name" value="TWO-COMPONENT RESPONSE REGULATOR"/>
    <property type="match status" value="1"/>
</dbReference>
<dbReference type="AlphaFoldDB" id="A0A7I7XH56"/>
<dbReference type="InterPro" id="IPR039420">
    <property type="entry name" value="WalR-like"/>
</dbReference>
<dbReference type="Proteomes" id="UP000466517">
    <property type="component" value="Chromosome"/>
</dbReference>
<organism evidence="4 5">
    <name type="scientific">Mycolicibacterium madagascariense</name>
    <dbReference type="NCBI Taxonomy" id="212765"/>
    <lineage>
        <taxon>Bacteria</taxon>
        <taxon>Bacillati</taxon>
        <taxon>Actinomycetota</taxon>
        <taxon>Actinomycetes</taxon>
        <taxon>Mycobacteriales</taxon>
        <taxon>Mycobacteriaceae</taxon>
        <taxon>Mycolicibacterium</taxon>
    </lineage>
</organism>